<dbReference type="Gene3D" id="1.10.287.130">
    <property type="match status" value="1"/>
</dbReference>
<dbReference type="EMBL" id="JMIU01000001">
    <property type="protein sequence ID" value="KDN96827.1"/>
    <property type="molecule type" value="Genomic_DNA"/>
</dbReference>
<evidence type="ECO:0000256" key="5">
    <source>
        <dbReference type="ARBA" id="ARBA00022448"/>
    </source>
</evidence>
<evidence type="ECO:0000256" key="1">
    <source>
        <dbReference type="ARBA" id="ARBA00000085"/>
    </source>
</evidence>
<dbReference type="GO" id="GO:0005524">
    <property type="term" value="F:ATP binding"/>
    <property type="evidence" value="ECO:0007669"/>
    <property type="project" value="UniProtKB-KW"/>
</dbReference>
<evidence type="ECO:0000256" key="4">
    <source>
        <dbReference type="ARBA" id="ARBA00019665"/>
    </source>
</evidence>
<keyword evidence="9" id="KW-0808">Transferase</keyword>
<gene>
    <name evidence="20" type="ORF">EI16_11360</name>
</gene>
<dbReference type="InterPro" id="IPR004358">
    <property type="entry name" value="Sig_transdc_His_kin-like_C"/>
</dbReference>
<comment type="catalytic activity">
    <reaction evidence="1">
        <text>ATP + protein L-histidine = ADP + protein N-phospho-L-histidine.</text>
        <dbReference type="EC" id="2.7.13.3"/>
    </reaction>
</comment>
<evidence type="ECO:0000259" key="19">
    <source>
        <dbReference type="PROSITE" id="PS50109"/>
    </source>
</evidence>
<evidence type="ECO:0000256" key="17">
    <source>
        <dbReference type="ARBA" id="ARBA00025207"/>
    </source>
</evidence>
<dbReference type="NCBIfam" id="TIGR02966">
    <property type="entry name" value="phoR_proteo"/>
    <property type="match status" value="1"/>
</dbReference>
<dbReference type="AlphaFoldDB" id="A0A066ZTK8"/>
<feature type="transmembrane region" description="Helical" evidence="18">
    <location>
        <begin position="16"/>
        <end position="42"/>
    </location>
</feature>
<reference evidence="20 21" key="1">
    <citation type="submission" date="2014-04" db="EMBL/GenBank/DDBJ databases">
        <title>Draft genome sequence of Hydrogenovibrio marinus MH-110, a model organism for aerobic H2 metabolism.</title>
        <authorList>
            <person name="Cha H.J."/>
            <person name="Jo B.H."/>
            <person name="Hwang B.H."/>
        </authorList>
    </citation>
    <scope>NUCLEOTIDE SEQUENCE [LARGE SCALE GENOMIC DNA]</scope>
    <source>
        <strain evidence="20 21">MH-110</strain>
    </source>
</reference>
<dbReference type="InterPro" id="IPR036097">
    <property type="entry name" value="HisK_dim/P_sf"/>
</dbReference>
<evidence type="ECO:0000256" key="13">
    <source>
        <dbReference type="ARBA" id="ARBA00022840"/>
    </source>
</evidence>
<accession>A0A066ZTK8</accession>
<keyword evidence="13" id="KW-0067">ATP-binding</keyword>
<dbReference type="PANTHER" id="PTHR45453">
    <property type="entry name" value="PHOSPHATE REGULON SENSOR PROTEIN PHOR"/>
    <property type="match status" value="1"/>
</dbReference>
<dbReference type="InterPro" id="IPR036890">
    <property type="entry name" value="HATPase_C_sf"/>
</dbReference>
<dbReference type="GO" id="GO:0005886">
    <property type="term" value="C:plasma membrane"/>
    <property type="evidence" value="ECO:0007669"/>
    <property type="project" value="UniProtKB-SubCell"/>
</dbReference>
<dbReference type="InterPro" id="IPR000014">
    <property type="entry name" value="PAS"/>
</dbReference>
<dbReference type="GO" id="GO:0016036">
    <property type="term" value="P:cellular response to phosphate starvation"/>
    <property type="evidence" value="ECO:0007669"/>
    <property type="project" value="TreeGrafter"/>
</dbReference>
<evidence type="ECO:0000256" key="3">
    <source>
        <dbReference type="ARBA" id="ARBA00012438"/>
    </source>
</evidence>
<dbReference type="SMART" id="SM00387">
    <property type="entry name" value="HATPase_c"/>
    <property type="match status" value="1"/>
</dbReference>
<dbReference type="Pfam" id="PF02518">
    <property type="entry name" value="HATPase_c"/>
    <property type="match status" value="1"/>
</dbReference>
<dbReference type="Gene3D" id="3.30.450.20">
    <property type="entry name" value="PAS domain"/>
    <property type="match status" value="1"/>
</dbReference>
<dbReference type="InterPro" id="IPR014310">
    <property type="entry name" value="Sig_transdc_His_kinase_PhoR"/>
</dbReference>
<evidence type="ECO:0000256" key="10">
    <source>
        <dbReference type="ARBA" id="ARBA00022692"/>
    </source>
</evidence>
<evidence type="ECO:0000256" key="14">
    <source>
        <dbReference type="ARBA" id="ARBA00022989"/>
    </source>
</evidence>
<evidence type="ECO:0000256" key="11">
    <source>
        <dbReference type="ARBA" id="ARBA00022741"/>
    </source>
</evidence>
<dbReference type="SUPFAM" id="SSF55785">
    <property type="entry name" value="PYP-like sensor domain (PAS domain)"/>
    <property type="match status" value="1"/>
</dbReference>
<keyword evidence="15" id="KW-0902">Two-component regulatory system</keyword>
<comment type="caution">
    <text evidence="20">The sequence shown here is derived from an EMBL/GenBank/DDBJ whole genome shotgun (WGS) entry which is preliminary data.</text>
</comment>
<dbReference type="InterPro" id="IPR021766">
    <property type="entry name" value="PhoR_N"/>
</dbReference>
<dbReference type="InterPro" id="IPR005467">
    <property type="entry name" value="His_kinase_dom"/>
</dbReference>
<evidence type="ECO:0000256" key="12">
    <source>
        <dbReference type="ARBA" id="ARBA00022777"/>
    </source>
</evidence>
<dbReference type="Pfam" id="PF13188">
    <property type="entry name" value="PAS_8"/>
    <property type="match status" value="1"/>
</dbReference>
<dbReference type="PANTHER" id="PTHR45453:SF1">
    <property type="entry name" value="PHOSPHATE REGULON SENSOR PROTEIN PHOR"/>
    <property type="match status" value="1"/>
</dbReference>
<dbReference type="GO" id="GO:0004721">
    <property type="term" value="F:phosphoprotein phosphatase activity"/>
    <property type="evidence" value="ECO:0007669"/>
    <property type="project" value="InterPro"/>
</dbReference>
<name>A0A066ZTK8_HYDMR</name>
<dbReference type="InterPro" id="IPR003661">
    <property type="entry name" value="HisK_dim/P_dom"/>
</dbReference>
<dbReference type="PROSITE" id="PS50109">
    <property type="entry name" value="HIS_KIN"/>
    <property type="match status" value="1"/>
</dbReference>
<keyword evidence="16 18" id="KW-0472">Membrane</keyword>
<evidence type="ECO:0000256" key="6">
    <source>
        <dbReference type="ARBA" id="ARBA00022475"/>
    </source>
</evidence>
<proteinExistence type="predicted"/>
<evidence type="ECO:0000256" key="18">
    <source>
        <dbReference type="SAM" id="Phobius"/>
    </source>
</evidence>
<dbReference type="InterPro" id="IPR003594">
    <property type="entry name" value="HATPase_dom"/>
</dbReference>
<evidence type="ECO:0000256" key="9">
    <source>
        <dbReference type="ARBA" id="ARBA00022679"/>
    </source>
</evidence>
<protein>
    <recommendedName>
        <fullName evidence="4">Phosphate regulon sensor protein PhoR</fullName>
        <ecNumber evidence="3">2.7.13.3</ecNumber>
    </recommendedName>
</protein>
<keyword evidence="11" id="KW-0547">Nucleotide-binding</keyword>
<comment type="subcellular location">
    <subcellularLocation>
        <location evidence="2">Cell membrane</location>
    </subcellularLocation>
</comment>
<dbReference type="SMART" id="SM00388">
    <property type="entry name" value="HisKA"/>
    <property type="match status" value="1"/>
</dbReference>
<dbReference type="Pfam" id="PF11808">
    <property type="entry name" value="PhoR"/>
    <property type="match status" value="1"/>
</dbReference>
<evidence type="ECO:0000256" key="2">
    <source>
        <dbReference type="ARBA" id="ARBA00004236"/>
    </source>
</evidence>
<dbReference type="GO" id="GO:0006817">
    <property type="term" value="P:phosphate ion transport"/>
    <property type="evidence" value="ECO:0007669"/>
    <property type="project" value="UniProtKB-KW"/>
</dbReference>
<dbReference type="PRINTS" id="PR00344">
    <property type="entry name" value="BCTRLSENSOR"/>
</dbReference>
<evidence type="ECO:0000313" key="20">
    <source>
        <dbReference type="EMBL" id="KDN96827.1"/>
    </source>
</evidence>
<keyword evidence="6" id="KW-1003">Cell membrane</keyword>
<keyword evidence="5" id="KW-0813">Transport</keyword>
<evidence type="ECO:0000256" key="15">
    <source>
        <dbReference type="ARBA" id="ARBA00023012"/>
    </source>
</evidence>
<dbReference type="Proteomes" id="UP000027341">
    <property type="component" value="Unassembled WGS sequence"/>
</dbReference>
<keyword evidence="12 20" id="KW-0418">Kinase</keyword>
<dbReference type="CDD" id="cd00082">
    <property type="entry name" value="HisKA"/>
    <property type="match status" value="1"/>
</dbReference>
<dbReference type="Gene3D" id="3.30.565.10">
    <property type="entry name" value="Histidine kinase-like ATPase, C-terminal domain"/>
    <property type="match status" value="1"/>
</dbReference>
<dbReference type="GO" id="GO:0000155">
    <property type="term" value="F:phosphorelay sensor kinase activity"/>
    <property type="evidence" value="ECO:0007669"/>
    <property type="project" value="InterPro"/>
</dbReference>
<keyword evidence="14 18" id="KW-1133">Transmembrane helix</keyword>
<dbReference type="STRING" id="28885.EI16_11360"/>
<dbReference type="InterPro" id="IPR035965">
    <property type="entry name" value="PAS-like_dom_sf"/>
</dbReference>
<dbReference type="RefSeq" id="WP_029907904.1">
    <property type="nucleotide sequence ID" value="NZ_AP020335.1"/>
</dbReference>
<keyword evidence="7" id="KW-0597">Phosphoprotein</keyword>
<dbReference type="SUPFAM" id="SSF47384">
    <property type="entry name" value="Homodimeric domain of signal transducing histidine kinase"/>
    <property type="match status" value="1"/>
</dbReference>
<sequence length="433" mass="49601">MTESVSRELTWTIATLWGALFIGWLIEDYEIAVAGYLVFYLARHFYSLRKFELWIKGSSKAPYPPGSGFWSEIGYLVSRKQRSLEKLAELQANKYQQLQAASMSIPDAIVSIDPNGKIEWFNAAAKRLLHLRHSDVTRSLEPLVRVPEFIAYLKNEDYSKPLILPSFKGMKRVLSVSVFEYYQHHRLIVIKDIHELYNLAQIRKDFIANASHELRTPLTVFNGYLEMMIDMPTQDVTWQKPLEQMHKQSLRMQSIINDLLTLSAMESETLTEDRQVVDVPAILGGLQQNAGLISADKHQFTFEVEEGLKIVGYLMPLTSVFTNLISNAVRYTPENGRITVRWYQTQKGIFFEVEDTGIGIAQEHIPRVTERFYRVDTARSRDTGGTGLGLAIVKHILERHQAVLTIQSQIRVGSKFTCRFPLDLKADEKAEEV</sequence>
<evidence type="ECO:0000256" key="8">
    <source>
        <dbReference type="ARBA" id="ARBA00022592"/>
    </source>
</evidence>
<keyword evidence="21" id="KW-1185">Reference proteome</keyword>
<dbReference type="FunFam" id="1.10.287.130:FF:000001">
    <property type="entry name" value="Two-component sensor histidine kinase"/>
    <property type="match status" value="1"/>
</dbReference>
<dbReference type="FunFam" id="3.30.565.10:FF:000032">
    <property type="entry name" value="Phosphate regulon sensor histidine kinase PhoR"/>
    <property type="match status" value="1"/>
</dbReference>
<feature type="domain" description="Histidine kinase" evidence="19">
    <location>
        <begin position="209"/>
        <end position="424"/>
    </location>
</feature>
<dbReference type="Pfam" id="PF00512">
    <property type="entry name" value="HisKA"/>
    <property type="match status" value="1"/>
</dbReference>
<dbReference type="InterPro" id="IPR050351">
    <property type="entry name" value="BphY/WalK/GraS-like"/>
</dbReference>
<dbReference type="EC" id="2.7.13.3" evidence="3"/>
<comment type="function">
    <text evidence="17">Member of the two-component regulatory system PhoR/PhoB involved in the phosphate regulon genes expression. PhoR may function as a membrane-associated protein kinase that phosphorylates PhoB in response to environmental signals.</text>
</comment>
<evidence type="ECO:0000256" key="7">
    <source>
        <dbReference type="ARBA" id="ARBA00022553"/>
    </source>
</evidence>
<evidence type="ECO:0000256" key="16">
    <source>
        <dbReference type="ARBA" id="ARBA00023136"/>
    </source>
</evidence>
<dbReference type="SUPFAM" id="SSF55874">
    <property type="entry name" value="ATPase domain of HSP90 chaperone/DNA topoisomerase II/histidine kinase"/>
    <property type="match status" value="1"/>
</dbReference>
<evidence type="ECO:0000313" key="21">
    <source>
        <dbReference type="Proteomes" id="UP000027341"/>
    </source>
</evidence>
<keyword evidence="8" id="KW-0592">Phosphate transport</keyword>
<keyword evidence="10 18" id="KW-0812">Transmembrane</keyword>
<organism evidence="20 21">
    <name type="scientific">Hydrogenovibrio marinus</name>
    <dbReference type="NCBI Taxonomy" id="28885"/>
    <lineage>
        <taxon>Bacteria</taxon>
        <taxon>Pseudomonadati</taxon>
        <taxon>Pseudomonadota</taxon>
        <taxon>Gammaproteobacteria</taxon>
        <taxon>Thiotrichales</taxon>
        <taxon>Piscirickettsiaceae</taxon>
        <taxon>Hydrogenovibrio</taxon>
    </lineage>
</organism>